<dbReference type="AlphaFoldDB" id="A0A6L9L9W1"/>
<dbReference type="PANTHER" id="PTHR30203:SF23">
    <property type="entry name" value="OUTER MEMBRANE EFFLUX PROTEIN"/>
    <property type="match status" value="1"/>
</dbReference>
<sequence length="428" mass="49244">MRLRFTFFCFLFIFYHLRGSSAPTPSGMAQDSLTLTLQQADSLFLKNNLQLLAERFRIDASQAQVIQASLYDNPTVSVELSTYNNETKRVLDVGRQGQKTVAIEQLLYTAGKRNKRIALAAEAAHLTGLEMMDLLRGLRFDLRTRFYSIYFQRQTLARFDQQLATLQTTVSAYEKQYGRNNVSLRELLRLKALLFQLNNDRTSIIFQLADDERALRTILSVESPIRPIVNEQTLTRYRLPVQPDDTLRQMALRRRPDLLAAESLTRQAELNYNLQRALAVPDVRVGGAYDQAGSYINNYVGLSLSTDIPLFNRNQGAIRAAKSQISYQNQLQKQRIIQISNEVSTSLQKVREVERRVQTLEQEFSEQFELLNRGVITNFQKGNITLIEFVDLIEAYNDSVQQLNRLKADRVSAYEELNYLIGEDLFKE</sequence>
<dbReference type="InterPro" id="IPR003423">
    <property type="entry name" value="OMP_efflux"/>
</dbReference>
<keyword evidence="4" id="KW-1185">Reference proteome</keyword>
<dbReference type="SUPFAM" id="SSF56954">
    <property type="entry name" value="Outer membrane efflux proteins (OEP)"/>
    <property type="match status" value="1"/>
</dbReference>
<dbReference type="PANTHER" id="PTHR30203">
    <property type="entry name" value="OUTER MEMBRANE CATION EFFLUX PROTEIN"/>
    <property type="match status" value="1"/>
</dbReference>
<evidence type="ECO:0000256" key="2">
    <source>
        <dbReference type="SAM" id="Coils"/>
    </source>
</evidence>
<comment type="caution">
    <text evidence="3">The sequence shown here is derived from an EMBL/GenBank/DDBJ whole genome shotgun (WGS) entry which is preliminary data.</text>
</comment>
<proteinExistence type="inferred from homology"/>
<dbReference type="EMBL" id="JAAFZH010000003">
    <property type="protein sequence ID" value="NDU95188.1"/>
    <property type="molecule type" value="Genomic_DNA"/>
</dbReference>
<accession>A0A6L9L9W1</accession>
<dbReference type="Gene3D" id="1.20.1600.10">
    <property type="entry name" value="Outer membrane efflux proteins (OEP)"/>
    <property type="match status" value="1"/>
</dbReference>
<evidence type="ECO:0000313" key="3">
    <source>
        <dbReference type="EMBL" id="NDU95188.1"/>
    </source>
</evidence>
<evidence type="ECO:0000256" key="1">
    <source>
        <dbReference type="ARBA" id="ARBA00007613"/>
    </source>
</evidence>
<evidence type="ECO:0000313" key="4">
    <source>
        <dbReference type="Proteomes" id="UP000474175"/>
    </source>
</evidence>
<dbReference type="GO" id="GO:0015562">
    <property type="term" value="F:efflux transmembrane transporter activity"/>
    <property type="evidence" value="ECO:0007669"/>
    <property type="project" value="InterPro"/>
</dbReference>
<protein>
    <submittedName>
        <fullName evidence="3">TolC family protein</fullName>
    </submittedName>
</protein>
<dbReference type="RefSeq" id="WP_163946658.1">
    <property type="nucleotide sequence ID" value="NZ_JAAFZH010000003.1"/>
</dbReference>
<name>A0A6L9L9W1_9BACT</name>
<gene>
    <name evidence="3" type="ORF">GK108_09915</name>
</gene>
<dbReference type="Pfam" id="PF02321">
    <property type="entry name" value="OEP"/>
    <property type="match status" value="1"/>
</dbReference>
<reference evidence="3 4" key="1">
    <citation type="submission" date="2020-02" db="EMBL/GenBank/DDBJ databases">
        <title>Draft genome sequence of two Spirosoma agri KCTC 52727 and Spirosoma terrae KCTC 52035.</title>
        <authorList>
            <person name="Rojas J."/>
            <person name="Ambika Manirajan B."/>
            <person name="Suarez C."/>
            <person name="Ratering S."/>
            <person name="Schnell S."/>
        </authorList>
    </citation>
    <scope>NUCLEOTIDE SEQUENCE [LARGE SCALE GENOMIC DNA]</scope>
    <source>
        <strain evidence="3 4">KCTC 52035</strain>
    </source>
</reference>
<dbReference type="InterPro" id="IPR010131">
    <property type="entry name" value="MdtP/NodT-like"/>
</dbReference>
<organism evidence="3 4">
    <name type="scientific">Spirosoma terrae</name>
    <dbReference type="NCBI Taxonomy" id="1968276"/>
    <lineage>
        <taxon>Bacteria</taxon>
        <taxon>Pseudomonadati</taxon>
        <taxon>Bacteroidota</taxon>
        <taxon>Cytophagia</taxon>
        <taxon>Cytophagales</taxon>
        <taxon>Cytophagaceae</taxon>
        <taxon>Spirosoma</taxon>
    </lineage>
</organism>
<dbReference type="Proteomes" id="UP000474175">
    <property type="component" value="Unassembled WGS sequence"/>
</dbReference>
<keyword evidence="2" id="KW-0175">Coiled coil</keyword>
<comment type="similarity">
    <text evidence="1">Belongs to the outer membrane factor (OMF) (TC 1.B.17) family.</text>
</comment>
<feature type="coiled-coil region" evidence="2">
    <location>
        <begin position="343"/>
        <end position="370"/>
    </location>
</feature>